<gene>
    <name evidence="1" type="ORF">SS37A_40260</name>
</gene>
<protein>
    <recommendedName>
        <fullName evidence="3">IS6 family transposase</fullName>
    </recommendedName>
</protein>
<reference evidence="1 2" key="1">
    <citation type="journal article" date="2023" name="Int. J. Syst. Evol. Microbiol.">
        <title>Methylocystis iwaonis sp. nov., a type II methane-oxidizing bacterium from surface soil of a rice paddy field in Japan, and emended description of the genus Methylocystis (ex Whittenbury et al. 1970) Bowman et al. 1993.</title>
        <authorList>
            <person name="Kaise H."/>
            <person name="Sawadogo J.B."/>
            <person name="Alam M.S."/>
            <person name="Ueno C."/>
            <person name="Dianou D."/>
            <person name="Shinjo R."/>
            <person name="Asakawa S."/>
        </authorList>
    </citation>
    <scope>NUCLEOTIDE SEQUENCE [LARGE SCALE GENOMIC DNA]</scope>
    <source>
        <strain evidence="1 2">SS37A-Re</strain>
    </source>
</reference>
<evidence type="ECO:0000313" key="1">
    <source>
        <dbReference type="EMBL" id="BDV36496.1"/>
    </source>
</evidence>
<evidence type="ECO:0008006" key="3">
    <source>
        <dbReference type="Google" id="ProtNLM"/>
    </source>
</evidence>
<evidence type="ECO:0000313" key="2">
    <source>
        <dbReference type="Proteomes" id="UP001317629"/>
    </source>
</evidence>
<keyword evidence="2" id="KW-1185">Reference proteome</keyword>
<sequence length="56" mass="6584">MSDFKGRHFEGEIVLWAVRWYCRYGVSYRDLEQMMGRARGLGRPLDHLPPGSEIRS</sequence>
<accession>A0ABM8EFA0</accession>
<organism evidence="1 2">
    <name type="scientific">Methylocystis iwaonis</name>
    <dbReference type="NCBI Taxonomy" id="2885079"/>
    <lineage>
        <taxon>Bacteria</taxon>
        <taxon>Pseudomonadati</taxon>
        <taxon>Pseudomonadota</taxon>
        <taxon>Alphaproteobacteria</taxon>
        <taxon>Hyphomicrobiales</taxon>
        <taxon>Methylocystaceae</taxon>
        <taxon>Methylocystis</taxon>
    </lineage>
</organism>
<keyword evidence="1" id="KW-0614">Plasmid</keyword>
<dbReference type="EMBL" id="AP027144">
    <property type="protein sequence ID" value="BDV36496.1"/>
    <property type="molecule type" value="Genomic_DNA"/>
</dbReference>
<name>A0ABM8EFA0_9HYPH</name>
<geneLocation type="plasmid" evidence="1 2">
    <name>pSS37A-Re-2</name>
</geneLocation>
<proteinExistence type="predicted"/>
<dbReference type="Proteomes" id="UP001317629">
    <property type="component" value="Plasmid pSS37A-Re-2"/>
</dbReference>